<sequence length="309" mass="34579">MSSYQQIDVTQDIMQQLPGEVVAHIASFTEKADLNNLRLASPNAAAKSSIEFAKQNLQHLRVNIRIALGDYENWHIRGITAWDHFISSDIEAVIKILDDNDRAGFVQEITFVEVREYDIAPTIDTSRDPSAPNHGIGTTEAGRLLGALLSKLTSLRKVTLSSAKGPTMDLLLYALKCRPQLRPVSLTVDHGYFEDERVFTPILSLFSQSLRALHLTNVRFTGLGWRNLLAHIRDESQIEDFTEEGSTILNRSEYLLDTTAISADLSAEVPGSEVYRLQAGSAVMKGKIGVRTGVDELWRLTRRHHWGDR</sequence>
<dbReference type="Proteomes" id="UP000825890">
    <property type="component" value="Unassembled WGS sequence"/>
</dbReference>
<name>A0A9P3FB71_9PEZI</name>
<evidence type="ECO:0000313" key="1">
    <source>
        <dbReference type="EMBL" id="GIZ40981.1"/>
    </source>
</evidence>
<keyword evidence="2" id="KW-1185">Reference proteome</keyword>
<dbReference type="RefSeq" id="XP_044655468.1">
    <property type="nucleotide sequence ID" value="XM_044799533.1"/>
</dbReference>
<organism evidence="1 2">
    <name type="scientific">Cercospora kikuchii</name>
    <dbReference type="NCBI Taxonomy" id="84275"/>
    <lineage>
        <taxon>Eukaryota</taxon>
        <taxon>Fungi</taxon>
        <taxon>Dikarya</taxon>
        <taxon>Ascomycota</taxon>
        <taxon>Pezizomycotina</taxon>
        <taxon>Dothideomycetes</taxon>
        <taxon>Dothideomycetidae</taxon>
        <taxon>Mycosphaerellales</taxon>
        <taxon>Mycosphaerellaceae</taxon>
        <taxon>Cercospora</taxon>
    </lineage>
</organism>
<dbReference type="EMBL" id="BOLY01000002">
    <property type="protein sequence ID" value="GIZ40981.1"/>
    <property type="molecule type" value="Genomic_DNA"/>
</dbReference>
<proteinExistence type="predicted"/>
<dbReference type="AlphaFoldDB" id="A0A9P3FB71"/>
<dbReference type="OrthoDB" id="3650291at2759"/>
<accession>A0A9P3FB71</accession>
<reference evidence="1 2" key="1">
    <citation type="submission" date="2021-01" db="EMBL/GenBank/DDBJ databases">
        <title>Cercospora kikuchii MAFF 305040 whole genome shotgun sequence.</title>
        <authorList>
            <person name="Kashiwa T."/>
            <person name="Suzuki T."/>
        </authorList>
    </citation>
    <scope>NUCLEOTIDE SEQUENCE [LARGE SCALE GENOMIC DNA]</scope>
    <source>
        <strain evidence="1 2">MAFF 305040</strain>
    </source>
</reference>
<protein>
    <recommendedName>
        <fullName evidence="3">F-box domain-containing protein</fullName>
    </recommendedName>
</protein>
<comment type="caution">
    <text evidence="1">The sequence shown here is derived from an EMBL/GenBank/DDBJ whole genome shotgun (WGS) entry which is preliminary data.</text>
</comment>
<evidence type="ECO:0000313" key="2">
    <source>
        <dbReference type="Proteomes" id="UP000825890"/>
    </source>
</evidence>
<gene>
    <name evidence="1" type="ORF">CKM354_000430000</name>
</gene>
<dbReference type="GeneID" id="68289875"/>
<evidence type="ECO:0008006" key="3">
    <source>
        <dbReference type="Google" id="ProtNLM"/>
    </source>
</evidence>